<dbReference type="EMBL" id="JHEG02000059">
    <property type="protein sequence ID" value="KIE07501.1"/>
    <property type="molecule type" value="Genomic_DNA"/>
</dbReference>
<dbReference type="InterPro" id="IPR050556">
    <property type="entry name" value="Type_II_TA_system_RNase"/>
</dbReference>
<accession>A0A0C1N4Y6</accession>
<comment type="similarity">
    <text evidence="7">Belongs to the PINc/VapC protein family.</text>
</comment>
<dbReference type="CDD" id="cd18745">
    <property type="entry name" value="PIN_VapC4-5_FitB-like"/>
    <property type="match status" value="1"/>
</dbReference>
<dbReference type="OrthoDB" id="9796690at2"/>
<dbReference type="SUPFAM" id="SSF88723">
    <property type="entry name" value="PIN domain-like"/>
    <property type="match status" value="1"/>
</dbReference>
<dbReference type="RefSeq" id="WP_038075907.1">
    <property type="nucleotide sequence ID" value="NZ_JHEG04000001.1"/>
</dbReference>
<evidence type="ECO:0000256" key="7">
    <source>
        <dbReference type="ARBA" id="ARBA00038093"/>
    </source>
</evidence>
<keyword evidence="6" id="KW-0460">Magnesium</keyword>
<evidence type="ECO:0000313" key="10">
    <source>
        <dbReference type="EMBL" id="KIE07501.1"/>
    </source>
</evidence>
<feature type="domain" description="PIN" evidence="8">
    <location>
        <begin position="1"/>
        <end position="121"/>
    </location>
</feature>
<proteinExistence type="inferred from homology"/>
<organism evidence="10">
    <name type="scientific">Tolypothrix bouteillei VB521301</name>
    <dbReference type="NCBI Taxonomy" id="1479485"/>
    <lineage>
        <taxon>Bacteria</taxon>
        <taxon>Bacillati</taxon>
        <taxon>Cyanobacteriota</taxon>
        <taxon>Cyanophyceae</taxon>
        <taxon>Nostocales</taxon>
        <taxon>Tolypothrichaceae</taxon>
        <taxon>Tolypothrix</taxon>
    </lineage>
</organism>
<dbReference type="PANTHER" id="PTHR33653:SF1">
    <property type="entry name" value="RIBONUCLEASE VAPC2"/>
    <property type="match status" value="1"/>
</dbReference>
<keyword evidence="4" id="KW-0479">Metal-binding</keyword>
<dbReference type="SMART" id="SM00670">
    <property type="entry name" value="PINc"/>
    <property type="match status" value="1"/>
</dbReference>
<evidence type="ECO:0000256" key="4">
    <source>
        <dbReference type="ARBA" id="ARBA00022723"/>
    </source>
</evidence>
<dbReference type="Gene3D" id="3.40.50.1010">
    <property type="entry name" value="5'-nuclease"/>
    <property type="match status" value="1"/>
</dbReference>
<keyword evidence="11" id="KW-1185">Reference proteome</keyword>
<reference evidence="9" key="2">
    <citation type="submission" date="2019-11" db="EMBL/GenBank/DDBJ databases">
        <title>Improved Assembly of Tolypothrix boutellei genome.</title>
        <authorList>
            <person name="Sarangi A.N."/>
            <person name="Mukherjee M."/>
            <person name="Ghosh S."/>
            <person name="Singh D."/>
            <person name="Das A."/>
            <person name="Kant S."/>
            <person name="Prusty A."/>
            <person name="Tripathy S."/>
        </authorList>
    </citation>
    <scope>NUCLEOTIDE SEQUENCE</scope>
    <source>
        <strain evidence="9">VB521301</strain>
    </source>
</reference>
<evidence type="ECO:0000256" key="1">
    <source>
        <dbReference type="ARBA" id="ARBA00001946"/>
    </source>
</evidence>
<evidence type="ECO:0000256" key="5">
    <source>
        <dbReference type="ARBA" id="ARBA00022801"/>
    </source>
</evidence>
<dbReference type="GO" id="GO:0016787">
    <property type="term" value="F:hydrolase activity"/>
    <property type="evidence" value="ECO:0007669"/>
    <property type="project" value="UniProtKB-KW"/>
</dbReference>
<dbReference type="InterPro" id="IPR029060">
    <property type="entry name" value="PIN-like_dom_sf"/>
</dbReference>
<name>A0A0C1N4Y6_9CYAN</name>
<evidence type="ECO:0000313" key="11">
    <source>
        <dbReference type="Proteomes" id="UP000029738"/>
    </source>
</evidence>
<keyword evidence="3" id="KW-0540">Nuclease</keyword>
<dbReference type="AlphaFoldDB" id="A0A0C1N4Y6"/>
<dbReference type="Pfam" id="PF01850">
    <property type="entry name" value="PIN"/>
    <property type="match status" value="1"/>
</dbReference>
<evidence type="ECO:0000256" key="6">
    <source>
        <dbReference type="ARBA" id="ARBA00022842"/>
    </source>
</evidence>
<dbReference type="PANTHER" id="PTHR33653">
    <property type="entry name" value="RIBONUCLEASE VAPC2"/>
    <property type="match status" value="1"/>
</dbReference>
<dbReference type="GO" id="GO:0046872">
    <property type="term" value="F:metal ion binding"/>
    <property type="evidence" value="ECO:0007669"/>
    <property type="project" value="UniProtKB-KW"/>
</dbReference>
<dbReference type="Proteomes" id="UP000029738">
    <property type="component" value="Unassembled WGS sequence"/>
</dbReference>
<sequence length="135" mass="15294">MKFLLDTNTCIIYMRGKNLALKQKLESTTTKDIAVCSIVKAELFYGAIKSVNPERNLTLQQEFLAQFISLPFDDFSAMTFGMIRSELEALGTPIGAYDLQIAAIALTNNLTLITHNTREFKRVNNLLIEDWEIDN</sequence>
<dbReference type="STRING" id="1479485.DA73_0241220"/>
<comment type="cofactor">
    <cofactor evidence="1">
        <name>Mg(2+)</name>
        <dbReference type="ChEBI" id="CHEBI:18420"/>
    </cofactor>
</comment>
<gene>
    <name evidence="10" type="ORF">DA73_0241220</name>
    <name evidence="9" type="ORF">DA73_0400028730</name>
</gene>
<evidence type="ECO:0000313" key="9">
    <source>
        <dbReference type="EMBL" id="KAF3889020.1"/>
    </source>
</evidence>
<comment type="caution">
    <text evidence="10">The sequence shown here is derived from an EMBL/GenBank/DDBJ whole genome shotgun (WGS) entry which is preliminary data.</text>
</comment>
<evidence type="ECO:0000256" key="2">
    <source>
        <dbReference type="ARBA" id="ARBA00022649"/>
    </source>
</evidence>
<keyword evidence="5" id="KW-0378">Hydrolase</keyword>
<evidence type="ECO:0000256" key="3">
    <source>
        <dbReference type="ARBA" id="ARBA00022722"/>
    </source>
</evidence>
<evidence type="ECO:0000259" key="8">
    <source>
        <dbReference type="SMART" id="SM00670"/>
    </source>
</evidence>
<dbReference type="GO" id="GO:0004518">
    <property type="term" value="F:nuclease activity"/>
    <property type="evidence" value="ECO:0007669"/>
    <property type="project" value="UniProtKB-KW"/>
</dbReference>
<keyword evidence="2" id="KW-1277">Toxin-antitoxin system</keyword>
<protein>
    <submittedName>
        <fullName evidence="10">Twitching motility protein PilT</fullName>
    </submittedName>
    <submittedName>
        <fullName evidence="9">Type II toxin-antitoxin system VapC family toxin</fullName>
    </submittedName>
</protein>
<reference evidence="10" key="1">
    <citation type="journal article" date="2015" name="Genome Announc.">
        <title>Draft Genome Sequence of Tolypothrix boutellei Strain VB521301.</title>
        <authorList>
            <person name="Chandrababunaidu M.M."/>
            <person name="Singh D."/>
            <person name="Sen D."/>
            <person name="Bhan S."/>
            <person name="Das S."/>
            <person name="Gupta A."/>
            <person name="Adhikary S.P."/>
            <person name="Tripathy S."/>
        </authorList>
    </citation>
    <scope>NUCLEOTIDE SEQUENCE</scope>
    <source>
        <strain evidence="10">VB521301</strain>
    </source>
</reference>
<dbReference type="EMBL" id="JHEG04000001">
    <property type="protein sequence ID" value="KAF3889020.1"/>
    <property type="molecule type" value="Genomic_DNA"/>
</dbReference>
<dbReference type="InterPro" id="IPR002716">
    <property type="entry name" value="PIN_dom"/>
</dbReference>